<accession>A0ABW2CMY3</accession>
<protein>
    <submittedName>
        <fullName evidence="2">Uncharacterized protein</fullName>
    </submittedName>
</protein>
<proteinExistence type="predicted"/>
<dbReference type="EMBL" id="JBHSXS010000014">
    <property type="protein sequence ID" value="MFC6882625.1"/>
    <property type="molecule type" value="Genomic_DNA"/>
</dbReference>
<organism evidence="2 3">
    <name type="scientific">Actinomadura yumaensis</name>
    <dbReference type="NCBI Taxonomy" id="111807"/>
    <lineage>
        <taxon>Bacteria</taxon>
        <taxon>Bacillati</taxon>
        <taxon>Actinomycetota</taxon>
        <taxon>Actinomycetes</taxon>
        <taxon>Streptosporangiales</taxon>
        <taxon>Thermomonosporaceae</taxon>
        <taxon>Actinomadura</taxon>
    </lineage>
</organism>
<evidence type="ECO:0000256" key="1">
    <source>
        <dbReference type="SAM" id="MobiDB-lite"/>
    </source>
</evidence>
<sequence>MSNALANPRRTKLDAWPERRTLDSESEQGVLPTDSSETSATEDERTGH</sequence>
<feature type="compositionally biased region" description="Basic and acidic residues" evidence="1">
    <location>
        <begin position="11"/>
        <end position="23"/>
    </location>
</feature>
<dbReference type="Proteomes" id="UP001596380">
    <property type="component" value="Unassembled WGS sequence"/>
</dbReference>
<dbReference type="RefSeq" id="WP_160822377.1">
    <property type="nucleotide sequence ID" value="NZ_JBHSXE010000001.1"/>
</dbReference>
<evidence type="ECO:0000313" key="3">
    <source>
        <dbReference type="Proteomes" id="UP001596380"/>
    </source>
</evidence>
<keyword evidence="3" id="KW-1185">Reference proteome</keyword>
<feature type="region of interest" description="Disordered" evidence="1">
    <location>
        <begin position="1"/>
        <end position="48"/>
    </location>
</feature>
<gene>
    <name evidence="2" type="ORF">ACFQKB_22915</name>
</gene>
<evidence type="ECO:0000313" key="2">
    <source>
        <dbReference type="EMBL" id="MFC6882625.1"/>
    </source>
</evidence>
<comment type="caution">
    <text evidence="2">The sequence shown here is derived from an EMBL/GenBank/DDBJ whole genome shotgun (WGS) entry which is preliminary data.</text>
</comment>
<reference evidence="3" key="1">
    <citation type="journal article" date="2019" name="Int. J. Syst. Evol. Microbiol.">
        <title>The Global Catalogue of Microorganisms (GCM) 10K type strain sequencing project: providing services to taxonomists for standard genome sequencing and annotation.</title>
        <authorList>
            <consortium name="The Broad Institute Genomics Platform"/>
            <consortium name="The Broad Institute Genome Sequencing Center for Infectious Disease"/>
            <person name="Wu L."/>
            <person name="Ma J."/>
        </authorList>
    </citation>
    <scope>NUCLEOTIDE SEQUENCE [LARGE SCALE GENOMIC DNA]</scope>
    <source>
        <strain evidence="3">JCM 3369</strain>
    </source>
</reference>
<name>A0ABW2CMY3_9ACTN</name>